<dbReference type="InterPro" id="IPR001610">
    <property type="entry name" value="PAC"/>
</dbReference>
<keyword evidence="12" id="KW-0175">Coiled coil</keyword>
<reference evidence="20" key="1">
    <citation type="journal article" date="2019" name="Int. J. Syst. Evol. Microbiol.">
        <title>The Global Catalogue of Microorganisms (GCM) 10K type strain sequencing project: providing services to taxonomists for standard genome sequencing and annotation.</title>
        <authorList>
            <consortium name="The Broad Institute Genomics Platform"/>
            <consortium name="The Broad Institute Genome Sequencing Center for Infectious Disease"/>
            <person name="Wu L."/>
            <person name="Ma J."/>
        </authorList>
    </citation>
    <scope>NUCLEOTIDE SEQUENCE [LARGE SCALE GENOMIC DNA]</scope>
    <source>
        <strain evidence="20">LMG 29894</strain>
    </source>
</reference>
<dbReference type="SUPFAM" id="SSF52172">
    <property type="entry name" value="CheY-like"/>
    <property type="match status" value="2"/>
</dbReference>
<dbReference type="RefSeq" id="WP_378160061.1">
    <property type="nucleotide sequence ID" value="NZ_JBHSBU010000001.1"/>
</dbReference>
<evidence type="ECO:0000256" key="11">
    <source>
        <dbReference type="PROSITE-ProRule" id="PRU00169"/>
    </source>
</evidence>
<evidence type="ECO:0000256" key="13">
    <source>
        <dbReference type="SAM" id="Phobius"/>
    </source>
</evidence>
<dbReference type="PROSITE" id="PS50112">
    <property type="entry name" value="PAS"/>
    <property type="match status" value="1"/>
</dbReference>
<keyword evidence="9 13" id="KW-0472">Membrane</keyword>
<evidence type="ECO:0000259" key="15">
    <source>
        <dbReference type="PROSITE" id="PS50110"/>
    </source>
</evidence>
<evidence type="ECO:0000259" key="14">
    <source>
        <dbReference type="PROSITE" id="PS50109"/>
    </source>
</evidence>
<comment type="caution">
    <text evidence="19">The sequence shown here is derived from an EMBL/GenBank/DDBJ whole genome shotgun (WGS) entry which is preliminary data.</text>
</comment>
<feature type="transmembrane region" description="Helical" evidence="13">
    <location>
        <begin position="14"/>
        <end position="34"/>
    </location>
</feature>
<feature type="domain" description="Response regulatory" evidence="15">
    <location>
        <begin position="822"/>
        <end position="939"/>
    </location>
</feature>
<accession>A0ABV8MLF2</accession>
<keyword evidence="4" id="KW-1003">Cell membrane</keyword>
<dbReference type="Gene3D" id="1.10.287.130">
    <property type="match status" value="1"/>
</dbReference>
<evidence type="ECO:0000259" key="16">
    <source>
        <dbReference type="PROSITE" id="PS50112"/>
    </source>
</evidence>
<keyword evidence="7 13" id="KW-1133">Transmembrane helix</keyword>
<dbReference type="InterPro" id="IPR008207">
    <property type="entry name" value="Sig_transdc_His_kin_Hpt_dom"/>
</dbReference>
<dbReference type="SMART" id="SM00091">
    <property type="entry name" value="PAS"/>
    <property type="match status" value="1"/>
</dbReference>
<proteinExistence type="predicted"/>
<evidence type="ECO:0000256" key="2">
    <source>
        <dbReference type="ARBA" id="ARBA00004651"/>
    </source>
</evidence>
<feature type="domain" description="Histidine kinase" evidence="14">
    <location>
        <begin position="447"/>
        <end position="667"/>
    </location>
</feature>
<gene>
    <name evidence="19" type="ORF">ACFOW7_00950</name>
</gene>
<keyword evidence="8" id="KW-0902">Two-component regulatory system</keyword>
<dbReference type="PRINTS" id="PR00344">
    <property type="entry name" value="BCTRLSENSOR"/>
</dbReference>
<evidence type="ECO:0000256" key="9">
    <source>
        <dbReference type="ARBA" id="ARBA00023136"/>
    </source>
</evidence>
<dbReference type="CDD" id="cd17546">
    <property type="entry name" value="REC_hyHK_CKI1_RcsC-like"/>
    <property type="match status" value="1"/>
</dbReference>
<evidence type="ECO:0000256" key="3">
    <source>
        <dbReference type="ARBA" id="ARBA00012438"/>
    </source>
</evidence>
<dbReference type="Pfam" id="PF01627">
    <property type="entry name" value="Hpt"/>
    <property type="match status" value="1"/>
</dbReference>
<dbReference type="CDD" id="cd00130">
    <property type="entry name" value="PAS"/>
    <property type="match status" value="1"/>
</dbReference>
<dbReference type="Pfam" id="PF05231">
    <property type="entry name" value="MASE1"/>
    <property type="match status" value="1"/>
</dbReference>
<dbReference type="Proteomes" id="UP001595791">
    <property type="component" value="Unassembled WGS sequence"/>
</dbReference>
<dbReference type="PROSITE" id="PS50894">
    <property type="entry name" value="HPT"/>
    <property type="match status" value="1"/>
</dbReference>
<dbReference type="EMBL" id="JBHSBU010000001">
    <property type="protein sequence ID" value="MFC4157913.1"/>
    <property type="molecule type" value="Genomic_DNA"/>
</dbReference>
<keyword evidence="19" id="KW-0547">Nucleotide-binding</keyword>
<dbReference type="NCBIfam" id="TIGR00229">
    <property type="entry name" value="sensory_box"/>
    <property type="match status" value="1"/>
</dbReference>
<dbReference type="Gene3D" id="3.40.50.2300">
    <property type="match status" value="1"/>
</dbReference>
<feature type="modified residue" description="Phosphohistidine" evidence="10">
    <location>
        <position position="1017"/>
    </location>
</feature>
<feature type="transmembrane region" description="Helical" evidence="13">
    <location>
        <begin position="85"/>
        <end position="105"/>
    </location>
</feature>
<dbReference type="InterPro" id="IPR005467">
    <property type="entry name" value="His_kinase_dom"/>
</dbReference>
<evidence type="ECO:0000259" key="18">
    <source>
        <dbReference type="PROSITE" id="PS50894"/>
    </source>
</evidence>
<comment type="catalytic activity">
    <reaction evidence="1">
        <text>ATP + protein L-histidine = ADP + protein N-phospho-L-histidine.</text>
        <dbReference type="EC" id="2.7.13.3"/>
    </reaction>
</comment>
<dbReference type="SMART" id="SM00086">
    <property type="entry name" value="PAC"/>
    <property type="match status" value="1"/>
</dbReference>
<dbReference type="SMART" id="SM00448">
    <property type="entry name" value="REC"/>
    <property type="match status" value="1"/>
</dbReference>
<feature type="coiled-coil region" evidence="12">
    <location>
        <begin position="413"/>
        <end position="440"/>
    </location>
</feature>
<dbReference type="Pfam" id="PF00072">
    <property type="entry name" value="Response_reg"/>
    <property type="match status" value="1"/>
</dbReference>
<dbReference type="SUPFAM" id="SSF55874">
    <property type="entry name" value="ATPase domain of HSP90 chaperone/DNA topoisomerase II/histidine kinase"/>
    <property type="match status" value="1"/>
</dbReference>
<evidence type="ECO:0000256" key="5">
    <source>
        <dbReference type="ARBA" id="ARBA00022553"/>
    </source>
</evidence>
<evidence type="ECO:0000256" key="4">
    <source>
        <dbReference type="ARBA" id="ARBA00022475"/>
    </source>
</evidence>
<dbReference type="PROSITE" id="PS50113">
    <property type="entry name" value="PAC"/>
    <property type="match status" value="1"/>
</dbReference>
<sequence length="1151" mass="125134">MTSDLLYTATPARAVPPLLCGLGYLGLALAALFLSHQPGNLATLWLANAWLGACLVYTAPKRWPVLLGAGLTANLLAHLFNQSPLLQALPCLPAALLESTASALLIRRHRDWQQFDHQPLALIKLLLLGGIVPAALAATLGTLVLNFQGTPIAQVWPAWFAGSALGQVAFLPVALLLLRPNASQRFSLELVALLCFTVALDILVLQYLPFPLVYTIVPLAIVAAWRPMEETALVVLTGTLTCAGLIALGSFVPPPFTSDWQILELYIPLLLTVVLPLVLAASCEESRHRDSARRDSERRFQGALRCAATGFALADLRGRLTEVNDALCRMLGYSPAELLGKTPAELVHPDDPPCSTNQLQALLGRELRYLEQERRYVRRDGSILWGQVRVSLLDHSGDRPPELIIQLDDISTRKTDELALQQLNASLAQAKEAAEAASRAKSEFVANMSHEIRTPMNAVLGMAELLADTRLDGEQRRYLAMMRSAGQSLLGILNDILDFSKIEAGRLDVVREPFEIDEVVEALAAVMALNLGEKRLDLAVGVAPELPCRLLGDPLRIQQILTNLCSNAIKFTEQGSVVLRLSAVEHDGRRWLRCRVRDSGIGIEPAQQARLFSPFSQGDSSITRRFGGSGLGLAIAQRLAAMLEGRIEVDSTPGQGSEFRLDLPLEVAAQTYPEPVEALRDLSVLAISTQSGLPCLCDNLHSWGWTVIALSDPNRIDTTLAALPQPPDVVVLDGAVEGLNLFARTRALRTNRRLAGCQVLWLIDGFATPDPQRDRPDSSCADAILVKPVTRGALYERLHELRLGSSVVEPAQSMPEAELHGHVLLVEDNALNQTVAITLLNRIGLSVEVVGDGAAALERLRHEPARFDLVLMDVQMPVMDGFTATRLIRRDLGLLLPIVAMSAGVLMTERAACSAAGMDDFIAKPIDTGQLFLTLSRYLPGSRLKTAAPPEPEPPRSDEAVVLRLERLLGQFDPTSPLGNGLRELVANIVARGTAPIDNARAAWLEGRREDVAMLFHTLRGSLGSIGAERLVASSAAVEQALREGRDEAVNRLIDRAYADLVETLAALTQWHASTAPQAEHPMTPLDPDQLRQLRILLHQQNLAAVGLYQELRPGLVDQWGAERTARLDTAIDQLDFATASALFEPVADQP</sequence>
<evidence type="ECO:0000259" key="17">
    <source>
        <dbReference type="PROSITE" id="PS50113"/>
    </source>
</evidence>
<dbReference type="SUPFAM" id="SSF55785">
    <property type="entry name" value="PYP-like sensor domain (PAS domain)"/>
    <property type="match status" value="1"/>
</dbReference>
<evidence type="ECO:0000256" key="7">
    <source>
        <dbReference type="ARBA" id="ARBA00022989"/>
    </source>
</evidence>
<feature type="transmembrane region" description="Helical" evidence="13">
    <location>
        <begin position="125"/>
        <end position="147"/>
    </location>
</feature>
<dbReference type="Pfam" id="PF00512">
    <property type="entry name" value="HisKA"/>
    <property type="match status" value="1"/>
</dbReference>
<dbReference type="PROSITE" id="PS50110">
    <property type="entry name" value="RESPONSE_REGULATORY"/>
    <property type="match status" value="1"/>
</dbReference>
<dbReference type="InterPro" id="IPR003661">
    <property type="entry name" value="HisK_dim/P_dom"/>
</dbReference>
<dbReference type="Gene3D" id="3.30.565.10">
    <property type="entry name" value="Histidine kinase-like ATPase, C-terminal domain"/>
    <property type="match status" value="1"/>
</dbReference>
<dbReference type="GO" id="GO:0005524">
    <property type="term" value="F:ATP binding"/>
    <property type="evidence" value="ECO:0007669"/>
    <property type="project" value="UniProtKB-KW"/>
</dbReference>
<evidence type="ECO:0000256" key="10">
    <source>
        <dbReference type="PROSITE-ProRule" id="PRU00110"/>
    </source>
</evidence>
<dbReference type="InterPro" id="IPR003594">
    <property type="entry name" value="HATPase_dom"/>
</dbReference>
<dbReference type="PROSITE" id="PS50109">
    <property type="entry name" value="HIS_KIN"/>
    <property type="match status" value="1"/>
</dbReference>
<protein>
    <recommendedName>
        <fullName evidence="3">histidine kinase</fullName>
        <ecNumber evidence="3">2.7.13.3</ecNumber>
    </recommendedName>
</protein>
<dbReference type="InterPro" id="IPR000700">
    <property type="entry name" value="PAS-assoc_C"/>
</dbReference>
<feature type="transmembrane region" description="Helical" evidence="13">
    <location>
        <begin position="190"/>
        <end position="212"/>
    </location>
</feature>
<dbReference type="EC" id="2.7.13.3" evidence="3"/>
<dbReference type="InterPro" id="IPR036641">
    <property type="entry name" value="HPT_dom_sf"/>
</dbReference>
<dbReference type="CDD" id="cd00082">
    <property type="entry name" value="HisKA"/>
    <property type="match status" value="1"/>
</dbReference>
<dbReference type="InterPro" id="IPR036890">
    <property type="entry name" value="HATPase_C_sf"/>
</dbReference>
<feature type="domain" description="HPt" evidence="18">
    <location>
        <begin position="978"/>
        <end position="1071"/>
    </location>
</feature>
<dbReference type="SUPFAM" id="SSF47226">
    <property type="entry name" value="Histidine-containing phosphotransfer domain, HPT domain"/>
    <property type="match status" value="1"/>
</dbReference>
<feature type="modified residue" description="4-aspartylphosphate" evidence="11">
    <location>
        <position position="873"/>
    </location>
</feature>
<evidence type="ECO:0000313" key="20">
    <source>
        <dbReference type="Proteomes" id="UP001595791"/>
    </source>
</evidence>
<keyword evidence="5 11" id="KW-0597">Phosphoprotein</keyword>
<feature type="transmembrane region" description="Helical" evidence="13">
    <location>
        <begin position="159"/>
        <end position="178"/>
    </location>
</feature>
<evidence type="ECO:0000256" key="8">
    <source>
        <dbReference type="ARBA" id="ARBA00023012"/>
    </source>
</evidence>
<dbReference type="InterPro" id="IPR035965">
    <property type="entry name" value="PAS-like_dom_sf"/>
</dbReference>
<evidence type="ECO:0000256" key="6">
    <source>
        <dbReference type="ARBA" id="ARBA00022692"/>
    </source>
</evidence>
<feature type="transmembrane region" description="Helical" evidence="13">
    <location>
        <begin position="232"/>
        <end position="251"/>
    </location>
</feature>
<dbReference type="InterPro" id="IPR013655">
    <property type="entry name" value="PAS_fold_3"/>
</dbReference>
<dbReference type="InterPro" id="IPR011006">
    <property type="entry name" value="CheY-like_superfamily"/>
</dbReference>
<organism evidence="19 20">
    <name type="scientific">Chitinimonas lacunae</name>
    <dbReference type="NCBI Taxonomy" id="1963018"/>
    <lineage>
        <taxon>Bacteria</taxon>
        <taxon>Pseudomonadati</taxon>
        <taxon>Pseudomonadota</taxon>
        <taxon>Betaproteobacteria</taxon>
        <taxon>Neisseriales</taxon>
        <taxon>Chitinibacteraceae</taxon>
        <taxon>Chitinimonas</taxon>
    </lineage>
</organism>
<dbReference type="InterPro" id="IPR004358">
    <property type="entry name" value="Sig_transdc_His_kin-like_C"/>
</dbReference>
<dbReference type="SMART" id="SM00387">
    <property type="entry name" value="HATPase_c"/>
    <property type="match status" value="1"/>
</dbReference>
<dbReference type="Gene3D" id="3.30.450.20">
    <property type="entry name" value="PAS domain"/>
    <property type="match status" value="1"/>
</dbReference>
<dbReference type="PANTHER" id="PTHR45339">
    <property type="entry name" value="HYBRID SIGNAL TRANSDUCTION HISTIDINE KINASE J"/>
    <property type="match status" value="1"/>
</dbReference>
<dbReference type="InterPro" id="IPR036097">
    <property type="entry name" value="HisK_dim/P_sf"/>
</dbReference>
<feature type="transmembrane region" description="Helical" evidence="13">
    <location>
        <begin position="263"/>
        <end position="281"/>
    </location>
</feature>
<dbReference type="InterPro" id="IPR001789">
    <property type="entry name" value="Sig_transdc_resp-reg_receiver"/>
</dbReference>
<feature type="domain" description="PAC" evidence="17">
    <location>
        <begin position="370"/>
        <end position="422"/>
    </location>
</feature>
<keyword evidence="19" id="KW-0067">ATP-binding</keyword>
<evidence type="ECO:0000313" key="19">
    <source>
        <dbReference type="EMBL" id="MFC4157913.1"/>
    </source>
</evidence>
<dbReference type="Gene3D" id="1.20.120.160">
    <property type="entry name" value="HPT domain"/>
    <property type="match status" value="1"/>
</dbReference>
<name>A0ABV8MLF2_9NEIS</name>
<comment type="subcellular location">
    <subcellularLocation>
        <location evidence="2">Cell membrane</location>
        <topology evidence="2">Multi-pass membrane protein</topology>
    </subcellularLocation>
</comment>
<dbReference type="InterPro" id="IPR000014">
    <property type="entry name" value="PAS"/>
</dbReference>
<feature type="domain" description="PAS" evidence="16">
    <location>
        <begin position="296"/>
        <end position="366"/>
    </location>
</feature>
<dbReference type="CDD" id="cd16922">
    <property type="entry name" value="HATPase_EvgS-ArcB-TorS-like"/>
    <property type="match status" value="1"/>
</dbReference>
<dbReference type="SMART" id="SM00388">
    <property type="entry name" value="HisKA"/>
    <property type="match status" value="1"/>
</dbReference>
<keyword evidence="20" id="KW-1185">Reference proteome</keyword>
<feature type="transmembrane region" description="Helical" evidence="13">
    <location>
        <begin position="41"/>
        <end position="59"/>
    </location>
</feature>
<dbReference type="PANTHER" id="PTHR45339:SF5">
    <property type="entry name" value="HISTIDINE KINASE"/>
    <property type="match status" value="1"/>
</dbReference>
<dbReference type="SUPFAM" id="SSF47384">
    <property type="entry name" value="Homodimeric domain of signal transducing histidine kinase"/>
    <property type="match status" value="1"/>
</dbReference>
<evidence type="ECO:0000256" key="12">
    <source>
        <dbReference type="SAM" id="Coils"/>
    </source>
</evidence>
<dbReference type="Pfam" id="PF08447">
    <property type="entry name" value="PAS_3"/>
    <property type="match status" value="1"/>
</dbReference>
<evidence type="ECO:0000256" key="1">
    <source>
        <dbReference type="ARBA" id="ARBA00000085"/>
    </source>
</evidence>
<dbReference type="InterPro" id="IPR007895">
    <property type="entry name" value="MASE1"/>
</dbReference>
<dbReference type="Pfam" id="PF02518">
    <property type="entry name" value="HATPase_c"/>
    <property type="match status" value="1"/>
</dbReference>
<keyword evidence="6 13" id="KW-0812">Transmembrane</keyword>